<dbReference type="InterPro" id="IPR001611">
    <property type="entry name" value="Leu-rich_rpt"/>
</dbReference>
<dbReference type="SUPFAM" id="SSF52058">
    <property type="entry name" value="L domain-like"/>
    <property type="match status" value="1"/>
</dbReference>
<keyword evidence="2" id="KW-0677">Repeat</keyword>
<protein>
    <submittedName>
        <fullName evidence="3">Leucine rich repeats-containing protein</fullName>
    </submittedName>
</protein>
<name>A0A146KD61_9EUKA</name>
<proteinExistence type="predicted"/>
<dbReference type="InterPro" id="IPR032675">
    <property type="entry name" value="LRR_dom_sf"/>
</dbReference>
<evidence type="ECO:0000313" key="3">
    <source>
        <dbReference type="EMBL" id="JAP94760.1"/>
    </source>
</evidence>
<organism evidence="3">
    <name type="scientific">Trepomonas sp. PC1</name>
    <dbReference type="NCBI Taxonomy" id="1076344"/>
    <lineage>
        <taxon>Eukaryota</taxon>
        <taxon>Metamonada</taxon>
        <taxon>Diplomonadida</taxon>
        <taxon>Hexamitidae</taxon>
        <taxon>Hexamitinae</taxon>
        <taxon>Trepomonas</taxon>
    </lineage>
</organism>
<dbReference type="EMBL" id="GDID01001846">
    <property type="protein sequence ID" value="JAP94760.1"/>
    <property type="molecule type" value="Transcribed_RNA"/>
</dbReference>
<gene>
    <name evidence="3" type="ORF">TPC1_12476</name>
</gene>
<dbReference type="PANTHER" id="PTHR46652">
    <property type="entry name" value="LEUCINE-RICH REPEAT AND IQ DOMAIN-CONTAINING PROTEIN 1-RELATED"/>
    <property type="match status" value="1"/>
</dbReference>
<dbReference type="InterPro" id="IPR050836">
    <property type="entry name" value="SDS22/Internalin_LRR"/>
</dbReference>
<accession>A0A146KD61</accession>
<dbReference type="Gene3D" id="3.80.10.10">
    <property type="entry name" value="Ribonuclease Inhibitor"/>
    <property type="match status" value="1"/>
</dbReference>
<dbReference type="AlphaFoldDB" id="A0A146KD61"/>
<evidence type="ECO:0000256" key="1">
    <source>
        <dbReference type="ARBA" id="ARBA00022614"/>
    </source>
</evidence>
<dbReference type="PANTHER" id="PTHR46652:SF9">
    <property type="entry name" value="LEUCINE-RICH REPEAT AND IQ DOMAIN-CONTAINING PROTEIN 1"/>
    <property type="match status" value="1"/>
</dbReference>
<sequence>LRIKTEDEMEQIIIDKKLIKFPSIEFPITNELLQEFLQEIPVNNLTFEKQKLKVNFKPQILQLFLRESTITLTEFAPIRELICEQSSIGPSEFITDLQSLKIENDIIDWKLLQYNNLHSLSLKTQENFNLQFLIPNLSALDYEGPHFTFTRHLQNIQTLEVKSQSVAFNDIFDLSALETLFLGDCELFGLDFLQKSDQLKNLTLNNNRLTKIQLPQNLTSLTVTNNRLQKITGNENLTHLTLNFCGLKNVDFLQQFPNLINLDLQRNRIATLKKLTTCQKLCQVNVAHNLLVDEQFRYLRELPLGEFGMQCCKGNQCGVSLVKKLKTLQNFRNPTEVEPLQFEMDVLGGEKTRLKEEYLNQKRKMYDLIQKKHKSQIICQNVHEKLRQMRFEVEIAIVQ</sequence>
<reference evidence="3" key="1">
    <citation type="submission" date="2015-07" db="EMBL/GenBank/DDBJ databases">
        <title>Adaptation to a free-living lifestyle via gene acquisitions in the diplomonad Trepomonas sp. PC1.</title>
        <authorList>
            <person name="Xu F."/>
            <person name="Jerlstrom-Hultqvist J."/>
            <person name="Kolisko M."/>
            <person name="Simpson A.G.B."/>
            <person name="Roger A.J."/>
            <person name="Svard S.G."/>
            <person name="Andersson J.O."/>
        </authorList>
    </citation>
    <scope>NUCLEOTIDE SEQUENCE</scope>
    <source>
        <strain evidence="3">PC1</strain>
    </source>
</reference>
<feature type="non-terminal residue" evidence="3">
    <location>
        <position position="1"/>
    </location>
</feature>
<dbReference type="PROSITE" id="PS51450">
    <property type="entry name" value="LRR"/>
    <property type="match status" value="2"/>
</dbReference>
<keyword evidence="1" id="KW-0433">Leucine-rich repeat</keyword>
<evidence type="ECO:0000256" key="2">
    <source>
        <dbReference type="ARBA" id="ARBA00022737"/>
    </source>
</evidence>